<dbReference type="EMBL" id="UGAW01000002">
    <property type="protein sequence ID" value="STI47865.1"/>
    <property type="molecule type" value="Genomic_DNA"/>
</dbReference>
<accession>A0A376SCS7</accession>
<sequence length="88" mass="9718">MFFLSNRCAPDRSGINPAVAWIENNDTFARQIFWAFGLLCPLLVLKGSSLAMACDIPDNVSAASPAFSTWRREVSVFSGLKVLIRPEL</sequence>
<name>A0A376SCS7_ECOLX</name>
<organism evidence="1 2">
    <name type="scientific">Escherichia coli</name>
    <dbReference type="NCBI Taxonomy" id="562"/>
    <lineage>
        <taxon>Bacteria</taxon>
        <taxon>Pseudomonadati</taxon>
        <taxon>Pseudomonadota</taxon>
        <taxon>Gammaproteobacteria</taxon>
        <taxon>Enterobacterales</taxon>
        <taxon>Enterobacteriaceae</taxon>
        <taxon>Escherichia</taxon>
    </lineage>
</organism>
<gene>
    <name evidence="1" type="ORF">NCTC11112_07091</name>
</gene>
<reference evidence="1 2" key="1">
    <citation type="submission" date="2018-06" db="EMBL/GenBank/DDBJ databases">
        <authorList>
            <consortium name="Pathogen Informatics"/>
            <person name="Doyle S."/>
        </authorList>
    </citation>
    <scope>NUCLEOTIDE SEQUENCE [LARGE SCALE GENOMIC DNA]</scope>
    <source>
        <strain evidence="1 2">NCTC11112</strain>
    </source>
</reference>
<dbReference type="AlphaFoldDB" id="A0A376SCS7"/>
<proteinExistence type="predicted"/>
<evidence type="ECO:0000313" key="2">
    <source>
        <dbReference type="Proteomes" id="UP000254817"/>
    </source>
</evidence>
<dbReference type="Proteomes" id="UP000254817">
    <property type="component" value="Unassembled WGS sequence"/>
</dbReference>
<protein>
    <submittedName>
        <fullName evidence="1">Uncharacterized protein</fullName>
    </submittedName>
</protein>
<evidence type="ECO:0000313" key="1">
    <source>
        <dbReference type="EMBL" id="STI47865.1"/>
    </source>
</evidence>